<dbReference type="EMBL" id="VWPH01000013">
    <property type="protein sequence ID" value="KAA5829221.1"/>
    <property type="molecule type" value="Genomic_DNA"/>
</dbReference>
<dbReference type="Proteomes" id="UP000323946">
    <property type="component" value="Unassembled WGS sequence"/>
</dbReference>
<comment type="caution">
    <text evidence="1">The sequence shown here is derived from an EMBL/GenBank/DDBJ whole genome shotgun (WGS) entry which is preliminary data.</text>
</comment>
<dbReference type="OrthoDB" id="3681225at2"/>
<protein>
    <submittedName>
        <fullName evidence="1">Uncharacterized protein</fullName>
    </submittedName>
</protein>
<proteinExistence type="predicted"/>
<dbReference type="AlphaFoldDB" id="A0A5M7BPY8"/>
<accession>A0A5M7BPY8</accession>
<name>A0A5M7BPY8_SACHI</name>
<evidence type="ECO:0000313" key="2">
    <source>
        <dbReference type="Proteomes" id="UP000323946"/>
    </source>
</evidence>
<sequence>MHTPTQFPQGVPVTRQVVLFGDRPDHPERSAFTANAKWWVVGEEVFFEIATPSGTFRASSTNLFNAMMNVRLNHLEPNKLMLMTAGCRYDVWSTLTPEGYFPGPRGTVHGTGESVDLLATVDQPNVDRVRLVRDQLKFHTQHADN</sequence>
<evidence type="ECO:0000313" key="1">
    <source>
        <dbReference type="EMBL" id="KAA5829221.1"/>
    </source>
</evidence>
<gene>
    <name evidence="1" type="ORF">F1721_26515</name>
</gene>
<reference evidence="1 2" key="1">
    <citation type="submission" date="2019-09" db="EMBL/GenBank/DDBJ databases">
        <title>Draft genome sequence of the thermophilic Saccharopolyspora hirsuta VKM Ac-666T.</title>
        <authorList>
            <person name="Lobastova T.G."/>
            <person name="Fokina V."/>
            <person name="Bragin E.Y."/>
            <person name="Shtratnikova V.Y."/>
            <person name="Starodumova I.P."/>
            <person name="Tarlachkov S.V."/>
            <person name="Donova M.V."/>
        </authorList>
    </citation>
    <scope>NUCLEOTIDE SEQUENCE [LARGE SCALE GENOMIC DNA]</scope>
    <source>
        <strain evidence="1 2">VKM Ac-666</strain>
    </source>
</reference>
<keyword evidence="2" id="KW-1185">Reference proteome</keyword>
<dbReference type="RefSeq" id="WP_150069505.1">
    <property type="nucleotide sequence ID" value="NZ_JBEPDJ010000012.1"/>
</dbReference>
<organism evidence="1 2">
    <name type="scientific">Saccharopolyspora hirsuta</name>
    <dbReference type="NCBI Taxonomy" id="1837"/>
    <lineage>
        <taxon>Bacteria</taxon>
        <taxon>Bacillati</taxon>
        <taxon>Actinomycetota</taxon>
        <taxon>Actinomycetes</taxon>
        <taxon>Pseudonocardiales</taxon>
        <taxon>Pseudonocardiaceae</taxon>
        <taxon>Saccharopolyspora</taxon>
    </lineage>
</organism>